<keyword evidence="1" id="KW-0479">Metal-binding</keyword>
<dbReference type="InterPro" id="IPR050219">
    <property type="entry name" value="DnaG_primase"/>
</dbReference>
<gene>
    <name evidence="5" type="ORF">Goe3_c10900</name>
</gene>
<sequence length="355" mass="40942">MFIDLLYQELGESKDAGAETRFCCPFCGENKHKMYIQDHSGLWICFKCDERGNPVSFVMKYYNVSYEEAVDILATYDHDVENFRNNGANPEQYGSHLTEEEQLILFISRGGEPLEKKEEIKYSCPRPPTNCKSLIANFNNPEAFPFFTYLHGRGVTLDQIKEHNISYVTYGSVELVDGRQLDLVNHLVFYTFDSQGNPIYWNTRSIDKDPFIKSFNAPSREKEYSKNNSIFNLNNVKNADRIVVHEGVFNSFMTPGEGVATFGKMITDEQVSILLRETKKKKQPIYLFLDTDAWFEMIKSAAKIKKAEPEREVYYVYSGLEEDANDLGVERCKQLLDQAFRADSQGELKLKLLNM</sequence>
<dbReference type="GO" id="GO:0003677">
    <property type="term" value="F:DNA binding"/>
    <property type="evidence" value="ECO:0007669"/>
    <property type="project" value="InterPro"/>
</dbReference>
<keyword evidence="2" id="KW-0863">Zinc-finger</keyword>
<dbReference type="SMART" id="SM00400">
    <property type="entry name" value="ZnF_CHCC"/>
    <property type="match status" value="1"/>
</dbReference>
<dbReference type="InterPro" id="IPR036977">
    <property type="entry name" value="DNA_primase_Znf_CHC2"/>
</dbReference>
<evidence type="ECO:0000256" key="3">
    <source>
        <dbReference type="ARBA" id="ARBA00022833"/>
    </source>
</evidence>
<accession>A0A217ER57</accession>
<organismHost>
    <name type="scientific">Bacillus subtilis</name>
    <dbReference type="NCBI Taxonomy" id="1423"/>
</organismHost>
<reference evidence="5" key="1">
    <citation type="journal article" date="2017" name="Viruses">
        <title>Characterization of Bacillus subtilis Viruses vB_BsuM-Goe2 and vB_BsuM-Goe3.</title>
        <authorList>
            <person name="Willms I.M."/>
            <person name="Hoppert M."/>
            <person name="Hertel R."/>
        </authorList>
    </citation>
    <scope>NUCLEOTIDE SEQUENCE [LARGE SCALE GENOMIC DNA]</scope>
</reference>
<dbReference type="SUPFAM" id="SSF56731">
    <property type="entry name" value="DNA primase core"/>
    <property type="match status" value="1"/>
</dbReference>
<name>A0A217ER57_BPGO3</name>
<dbReference type="Pfam" id="PF01807">
    <property type="entry name" value="Zn_ribbon_DnaG"/>
    <property type="match status" value="1"/>
</dbReference>
<proteinExistence type="predicted"/>
<dbReference type="GO" id="GO:0006269">
    <property type="term" value="P:DNA replication, synthesis of primer"/>
    <property type="evidence" value="ECO:0007669"/>
    <property type="project" value="TreeGrafter"/>
</dbReference>
<keyword evidence="6" id="KW-1185">Reference proteome</keyword>
<feature type="domain" description="Zinc finger CHC2-type" evidence="4">
    <location>
        <begin position="23"/>
        <end position="74"/>
    </location>
</feature>
<keyword evidence="3" id="KW-0862">Zinc</keyword>
<evidence type="ECO:0000256" key="2">
    <source>
        <dbReference type="ARBA" id="ARBA00022771"/>
    </source>
</evidence>
<dbReference type="GO" id="GO:0008270">
    <property type="term" value="F:zinc ion binding"/>
    <property type="evidence" value="ECO:0007669"/>
    <property type="project" value="UniProtKB-KW"/>
</dbReference>
<dbReference type="Proteomes" id="UP000221795">
    <property type="component" value="Segment"/>
</dbReference>
<evidence type="ECO:0000259" key="4">
    <source>
        <dbReference type="SMART" id="SM00400"/>
    </source>
</evidence>
<evidence type="ECO:0000313" key="6">
    <source>
        <dbReference type="Proteomes" id="UP000221795"/>
    </source>
</evidence>
<evidence type="ECO:0000256" key="1">
    <source>
        <dbReference type="ARBA" id="ARBA00022723"/>
    </source>
</evidence>
<dbReference type="PANTHER" id="PTHR30313:SF2">
    <property type="entry name" value="DNA PRIMASE"/>
    <property type="match status" value="1"/>
</dbReference>
<dbReference type="InterPro" id="IPR002694">
    <property type="entry name" value="Znf_CHC2"/>
</dbReference>
<dbReference type="PANTHER" id="PTHR30313">
    <property type="entry name" value="DNA PRIMASE"/>
    <property type="match status" value="1"/>
</dbReference>
<organism evidence="5 6">
    <name type="scientific">Bacillus phage vB_BsuM-Goe3</name>
    <dbReference type="NCBI Taxonomy" id="1933063"/>
    <lineage>
        <taxon>Viruses</taxon>
        <taxon>Duplodnaviria</taxon>
        <taxon>Heunggongvirae</taxon>
        <taxon>Uroviricota</taxon>
        <taxon>Caudoviricetes</taxon>
        <taxon>Herelleviridae</taxon>
        <taxon>Bastillevirinae</taxon>
        <taxon>Grisebachstrassevirus</taxon>
        <taxon>Grisebachstrassevirus goe3</taxon>
    </lineage>
</organism>
<protein>
    <submittedName>
        <fullName evidence="5">Putative DNA primase</fullName>
    </submittedName>
</protein>
<dbReference type="EMBL" id="KY368640">
    <property type="protein sequence ID" value="APZ82570.1"/>
    <property type="molecule type" value="Genomic_DNA"/>
</dbReference>
<evidence type="ECO:0000313" key="5">
    <source>
        <dbReference type="EMBL" id="APZ82570.1"/>
    </source>
</evidence>
<dbReference type="SUPFAM" id="SSF57783">
    <property type="entry name" value="Zinc beta-ribbon"/>
    <property type="match status" value="1"/>
</dbReference>
<dbReference type="Gene3D" id="3.90.580.10">
    <property type="entry name" value="Zinc finger, CHC2-type domain"/>
    <property type="match status" value="1"/>
</dbReference>
<dbReference type="GO" id="GO:0003899">
    <property type="term" value="F:DNA-directed RNA polymerase activity"/>
    <property type="evidence" value="ECO:0007669"/>
    <property type="project" value="InterPro"/>
</dbReference>